<dbReference type="InterPro" id="IPR005502">
    <property type="entry name" value="Ribosyl_crysJ1"/>
</dbReference>
<keyword evidence="3" id="KW-0460">Magnesium</keyword>
<dbReference type="Gene3D" id="1.10.4080.10">
    <property type="entry name" value="ADP-ribosylation/Crystallin J1"/>
    <property type="match status" value="1"/>
</dbReference>
<feature type="binding site" evidence="3">
    <location>
        <position position="295"/>
    </location>
    <ligand>
        <name>Mg(2+)</name>
        <dbReference type="ChEBI" id="CHEBI:18420"/>
        <label>1</label>
    </ligand>
</feature>
<dbReference type="Proteomes" id="UP001205063">
    <property type="component" value="Unassembled WGS sequence"/>
</dbReference>
<proteinExistence type="inferred from homology"/>
<feature type="binding site" evidence="3">
    <location>
        <position position="292"/>
    </location>
    <ligand>
        <name>Mg(2+)</name>
        <dbReference type="ChEBI" id="CHEBI:18420"/>
        <label>1</label>
    </ligand>
</feature>
<dbReference type="GO" id="GO:0016787">
    <property type="term" value="F:hydrolase activity"/>
    <property type="evidence" value="ECO:0007669"/>
    <property type="project" value="UniProtKB-KW"/>
</dbReference>
<evidence type="ECO:0000256" key="2">
    <source>
        <dbReference type="ARBA" id="ARBA00022801"/>
    </source>
</evidence>
<feature type="binding site" evidence="3">
    <location>
        <position position="61"/>
    </location>
    <ligand>
        <name>Mg(2+)</name>
        <dbReference type="ChEBI" id="CHEBI:18420"/>
        <label>1</label>
    </ligand>
</feature>
<dbReference type="EMBL" id="JANGAB010000003">
    <property type="protein sequence ID" value="MCQ4949547.1"/>
    <property type="molecule type" value="Genomic_DNA"/>
</dbReference>
<dbReference type="InterPro" id="IPR050792">
    <property type="entry name" value="ADP-ribosylglycohydrolase"/>
</dbReference>
<dbReference type="RefSeq" id="WP_256136094.1">
    <property type="nucleotide sequence ID" value="NZ_JANGAB010000003.1"/>
</dbReference>
<evidence type="ECO:0000256" key="3">
    <source>
        <dbReference type="PIRSR" id="PIRSR605502-1"/>
    </source>
</evidence>
<sequence>MQREDKLLGCLAGAAIGDSMGGPTEERSTEMILEDFGGYVTDFRDAPLDTWAYGAKAGMVTDDFSLAYFTLEAAVEAGGQVTRTVAEQALLKWAQYPAYFDYNVGPTTKAAVRALRGEPVPPRDIPVQVVCENGRASNGAAMKIGPVALLSGGDVDRAIADAVEACLPTHPYDIPLAGACAVAAAVAKAMQPGAALDDLRDAGLYGAREGMRLGALRGHRLAGPSVERRIALAWEIGRRHAGDWRAGMAEIRDLIGNGLATVEAVPAAFGLLAAAQGRVMETVYGGVNIGGDTDTIATIAGAMAGAFAGAGEIPPAHIDLIERQNQFDLRGLAQKVARCLAGER</sequence>
<organism evidence="4 5">
    <name type="scientific">Bittarella massiliensis</name>
    <name type="common">ex Durand et al. 2017</name>
    <dbReference type="NCBI Taxonomy" id="1720313"/>
    <lineage>
        <taxon>Bacteria</taxon>
        <taxon>Bacillati</taxon>
        <taxon>Bacillota</taxon>
        <taxon>Clostridia</taxon>
        <taxon>Eubacteriales</taxon>
        <taxon>Oscillospiraceae</taxon>
        <taxon>Bittarella (ex Durand et al. 2017)</taxon>
    </lineage>
</organism>
<keyword evidence="2" id="KW-0378">Hydrolase</keyword>
<dbReference type="SUPFAM" id="SSF101478">
    <property type="entry name" value="ADP-ribosylglycohydrolase"/>
    <property type="match status" value="1"/>
</dbReference>
<name>A0AAW5K9K8_9FIRM</name>
<comment type="cofactor">
    <cofactor evidence="3">
        <name>Mg(2+)</name>
        <dbReference type="ChEBI" id="CHEBI:18420"/>
    </cofactor>
    <text evidence="3">Binds 2 magnesium ions per subunit.</text>
</comment>
<comment type="caution">
    <text evidence="4">The sequence shown here is derived from an EMBL/GenBank/DDBJ whole genome shotgun (WGS) entry which is preliminary data.</text>
</comment>
<dbReference type="GO" id="GO:0046872">
    <property type="term" value="F:metal ion binding"/>
    <property type="evidence" value="ECO:0007669"/>
    <property type="project" value="UniProtKB-KW"/>
</dbReference>
<dbReference type="PANTHER" id="PTHR16222">
    <property type="entry name" value="ADP-RIBOSYLGLYCOHYDROLASE"/>
    <property type="match status" value="1"/>
</dbReference>
<accession>A0AAW5K9K8</accession>
<evidence type="ECO:0000313" key="4">
    <source>
        <dbReference type="EMBL" id="MCQ4949547.1"/>
    </source>
</evidence>
<dbReference type="AlphaFoldDB" id="A0AAW5K9K8"/>
<dbReference type="PANTHER" id="PTHR16222:SF24">
    <property type="entry name" value="ADP-RIBOSYLHYDROLASE ARH3"/>
    <property type="match status" value="1"/>
</dbReference>
<feature type="binding site" evidence="3">
    <location>
        <position position="63"/>
    </location>
    <ligand>
        <name>Mg(2+)</name>
        <dbReference type="ChEBI" id="CHEBI:18420"/>
        <label>1</label>
    </ligand>
</feature>
<comment type="similarity">
    <text evidence="1">Belongs to the ADP-ribosylglycohydrolase family.</text>
</comment>
<evidence type="ECO:0000256" key="1">
    <source>
        <dbReference type="ARBA" id="ARBA00010702"/>
    </source>
</evidence>
<keyword evidence="3" id="KW-0479">Metal-binding</keyword>
<dbReference type="InterPro" id="IPR036705">
    <property type="entry name" value="Ribosyl_crysJ1_sf"/>
</dbReference>
<dbReference type="Pfam" id="PF03747">
    <property type="entry name" value="ADP_ribosyl_GH"/>
    <property type="match status" value="1"/>
</dbReference>
<gene>
    <name evidence="4" type="ORF">NE646_07685</name>
</gene>
<protein>
    <submittedName>
        <fullName evidence="4">ADP-ribosylglycohydrolase family protein</fullName>
    </submittedName>
</protein>
<feature type="binding site" evidence="3">
    <location>
        <position position="62"/>
    </location>
    <ligand>
        <name>Mg(2+)</name>
        <dbReference type="ChEBI" id="CHEBI:18420"/>
        <label>1</label>
    </ligand>
</feature>
<feature type="binding site" evidence="3">
    <location>
        <position position="294"/>
    </location>
    <ligand>
        <name>Mg(2+)</name>
        <dbReference type="ChEBI" id="CHEBI:18420"/>
        <label>1</label>
    </ligand>
</feature>
<reference evidence="4" key="1">
    <citation type="submission" date="2022-06" db="EMBL/GenBank/DDBJ databases">
        <title>Isolation of gut microbiota from human fecal samples.</title>
        <authorList>
            <person name="Pamer E.G."/>
            <person name="Barat B."/>
            <person name="Waligurski E."/>
            <person name="Medina S."/>
            <person name="Paddock L."/>
            <person name="Mostad J."/>
        </authorList>
    </citation>
    <scope>NUCLEOTIDE SEQUENCE</scope>
    <source>
        <strain evidence="4">DFI.7.96</strain>
    </source>
</reference>
<evidence type="ECO:0000313" key="5">
    <source>
        <dbReference type="Proteomes" id="UP001205063"/>
    </source>
</evidence>